<dbReference type="Pfam" id="PF13180">
    <property type="entry name" value="PDZ_2"/>
    <property type="match status" value="1"/>
</dbReference>
<dbReference type="Pfam" id="PF13365">
    <property type="entry name" value="Trypsin_2"/>
    <property type="match status" value="1"/>
</dbReference>
<gene>
    <name evidence="6" type="ORF">OCV63_09630</name>
</gene>
<dbReference type="SUPFAM" id="SSF50494">
    <property type="entry name" value="Trypsin-like serine proteases"/>
    <property type="match status" value="1"/>
</dbReference>
<feature type="transmembrane region" description="Helical" evidence="4">
    <location>
        <begin position="33"/>
        <end position="52"/>
    </location>
</feature>
<name>A0ABT2RXV5_9FIRM</name>
<comment type="similarity">
    <text evidence="1">Belongs to the peptidase S1C family.</text>
</comment>
<evidence type="ECO:0000256" key="4">
    <source>
        <dbReference type="SAM" id="Phobius"/>
    </source>
</evidence>
<evidence type="ECO:0000259" key="5">
    <source>
        <dbReference type="PROSITE" id="PS50106"/>
    </source>
</evidence>
<dbReference type="EMBL" id="JAOQKC010000011">
    <property type="protein sequence ID" value="MCU6697158.1"/>
    <property type="molecule type" value="Genomic_DNA"/>
</dbReference>
<dbReference type="Gene3D" id="2.40.10.120">
    <property type="match status" value="1"/>
</dbReference>
<keyword evidence="4" id="KW-0472">Membrane</keyword>
<dbReference type="SUPFAM" id="SSF50156">
    <property type="entry name" value="PDZ domain-like"/>
    <property type="match status" value="1"/>
</dbReference>
<keyword evidence="3" id="KW-0378">Hydrolase</keyword>
<dbReference type="Gene3D" id="2.30.42.10">
    <property type="match status" value="1"/>
</dbReference>
<keyword evidence="4" id="KW-0812">Transmembrane</keyword>
<dbReference type="PANTHER" id="PTHR22939:SF129">
    <property type="entry name" value="SERINE PROTEASE HTRA2, MITOCHONDRIAL"/>
    <property type="match status" value="1"/>
</dbReference>
<organism evidence="6 7">
    <name type="scientific">Laedolimicola ammoniilytica</name>
    <dbReference type="NCBI Taxonomy" id="2981771"/>
    <lineage>
        <taxon>Bacteria</taxon>
        <taxon>Bacillati</taxon>
        <taxon>Bacillota</taxon>
        <taxon>Clostridia</taxon>
        <taxon>Lachnospirales</taxon>
        <taxon>Lachnospiraceae</taxon>
        <taxon>Laedolimicola</taxon>
    </lineage>
</organism>
<keyword evidence="2 6" id="KW-0645">Protease</keyword>
<evidence type="ECO:0000256" key="2">
    <source>
        <dbReference type="ARBA" id="ARBA00022670"/>
    </source>
</evidence>
<dbReference type="RefSeq" id="WP_262670772.1">
    <property type="nucleotide sequence ID" value="NZ_JAOQKC010000011.1"/>
</dbReference>
<feature type="domain" description="PDZ" evidence="5">
    <location>
        <begin position="314"/>
        <end position="405"/>
    </location>
</feature>
<dbReference type="PRINTS" id="PR00834">
    <property type="entry name" value="PROTEASES2C"/>
</dbReference>
<keyword evidence="7" id="KW-1185">Reference proteome</keyword>
<sequence length="422" mass="46275">MAEDRRSNNEEFSFIKEKIKKQPFYQTRRFRQLCYWLLVAVLCGVVASFVFVKVQPFMERTFGQDEKNEITIPRDNDEPDEVAQEPAADPVIITEPQELELSDYQKLYTKLKAVAGEVNKSLVTVMAASSDTDWFNEIYESRREISGLLVGNNGVELLVLIPYEPVKDASLLQVTFVDGTSQEAVLKNYDRVTDLAIVSVNLAAVDDSTMEAVKIADLGSSRNLKAGDNVIAVGSPAGFAGSLKFGNLVGPGHKTSVIDGEYRLLITDMERSDGGTGVLVNLDGQVIGLIEDTYLHASNERAMTAYAISDMKAVIEHLSNSQDLVYMGIKGSQVTAEIAEIQGIPTGVYVSNVEPDSPALNGGLQAGDVITEISGKTVAGVTEIQEMLLKFSKDQVIRVKVMRQGKEEYKEITCSVKLDVLK</sequence>
<reference evidence="6 7" key="1">
    <citation type="journal article" date="2021" name="ISME Commun">
        <title>Automated analysis of genomic sequences facilitates high-throughput and comprehensive description of bacteria.</title>
        <authorList>
            <person name="Hitch T.C.A."/>
        </authorList>
    </citation>
    <scope>NUCLEOTIDE SEQUENCE [LARGE SCALE GENOMIC DNA]</scope>
    <source>
        <strain evidence="6 7">Sanger_04</strain>
    </source>
</reference>
<evidence type="ECO:0000256" key="1">
    <source>
        <dbReference type="ARBA" id="ARBA00010541"/>
    </source>
</evidence>
<dbReference type="GO" id="GO:0006508">
    <property type="term" value="P:proteolysis"/>
    <property type="evidence" value="ECO:0007669"/>
    <property type="project" value="UniProtKB-KW"/>
</dbReference>
<dbReference type="InterPro" id="IPR009003">
    <property type="entry name" value="Peptidase_S1_PA"/>
</dbReference>
<protein>
    <submittedName>
        <fullName evidence="6">S1C family serine protease</fullName>
    </submittedName>
</protein>
<dbReference type="PANTHER" id="PTHR22939">
    <property type="entry name" value="SERINE PROTEASE FAMILY S1C HTRA-RELATED"/>
    <property type="match status" value="1"/>
</dbReference>
<evidence type="ECO:0000256" key="3">
    <source>
        <dbReference type="ARBA" id="ARBA00022801"/>
    </source>
</evidence>
<dbReference type="InterPro" id="IPR001478">
    <property type="entry name" value="PDZ"/>
</dbReference>
<dbReference type="SMART" id="SM00228">
    <property type="entry name" value="PDZ"/>
    <property type="match status" value="1"/>
</dbReference>
<dbReference type="InterPro" id="IPR036034">
    <property type="entry name" value="PDZ_sf"/>
</dbReference>
<evidence type="ECO:0000313" key="6">
    <source>
        <dbReference type="EMBL" id="MCU6697158.1"/>
    </source>
</evidence>
<dbReference type="GO" id="GO:0008233">
    <property type="term" value="F:peptidase activity"/>
    <property type="evidence" value="ECO:0007669"/>
    <property type="project" value="UniProtKB-KW"/>
</dbReference>
<evidence type="ECO:0000313" key="7">
    <source>
        <dbReference type="Proteomes" id="UP001652461"/>
    </source>
</evidence>
<proteinExistence type="inferred from homology"/>
<dbReference type="InterPro" id="IPR001940">
    <property type="entry name" value="Peptidase_S1C"/>
</dbReference>
<comment type="caution">
    <text evidence="6">The sequence shown here is derived from an EMBL/GenBank/DDBJ whole genome shotgun (WGS) entry which is preliminary data.</text>
</comment>
<dbReference type="Proteomes" id="UP001652461">
    <property type="component" value="Unassembled WGS sequence"/>
</dbReference>
<dbReference type="PROSITE" id="PS50106">
    <property type="entry name" value="PDZ"/>
    <property type="match status" value="1"/>
</dbReference>
<accession>A0ABT2RXV5</accession>
<keyword evidence="4" id="KW-1133">Transmembrane helix</keyword>